<comment type="caution">
    <text evidence="7">The sequence shown here is derived from an EMBL/GenBank/DDBJ whole genome shotgun (WGS) entry which is preliminary data.</text>
</comment>
<dbReference type="NCBIfam" id="TIGR02532">
    <property type="entry name" value="IV_pilin_GFxxxE"/>
    <property type="match status" value="1"/>
</dbReference>
<protein>
    <submittedName>
        <fullName evidence="7">General secretion pathway protein H</fullName>
    </submittedName>
</protein>
<gene>
    <name evidence="7" type="ORF">DES37_11813</name>
</gene>
<evidence type="ECO:0000256" key="4">
    <source>
        <dbReference type="ARBA" id="ARBA00022989"/>
    </source>
</evidence>
<keyword evidence="2" id="KW-0488">Methylation</keyword>
<dbReference type="GO" id="GO:0015627">
    <property type="term" value="C:type II protein secretion system complex"/>
    <property type="evidence" value="ECO:0007669"/>
    <property type="project" value="InterPro"/>
</dbReference>
<evidence type="ECO:0000256" key="2">
    <source>
        <dbReference type="ARBA" id="ARBA00022481"/>
    </source>
</evidence>
<evidence type="ECO:0000313" key="7">
    <source>
        <dbReference type="EMBL" id="PWW02659.1"/>
    </source>
</evidence>
<evidence type="ECO:0000256" key="3">
    <source>
        <dbReference type="ARBA" id="ARBA00022692"/>
    </source>
</evidence>
<evidence type="ECO:0000313" key="8">
    <source>
        <dbReference type="Proteomes" id="UP000246744"/>
    </source>
</evidence>
<sequence length="179" mass="19734">MNKTSASGFTLLEIMLVVVLIAGMAMLAVGTRPGNDDSEKLALSLAKSLDSRAEQAMLDGQLYGAFLYSNGMDIYQLSLQPNQGVQSHAWPGYRWQKVPLARRNRPFRLPDGWSLDLVIEGQPVPLAPYPQHPARDPVLVFFPGGESSDFQIALNHNGATRYLVMPVDGYIVHRSGRQP</sequence>
<organism evidence="7 8">
    <name type="scientific">Mangrovibacter plantisponsor</name>
    <dbReference type="NCBI Taxonomy" id="451513"/>
    <lineage>
        <taxon>Bacteria</taxon>
        <taxon>Pseudomonadati</taxon>
        <taxon>Pseudomonadota</taxon>
        <taxon>Gammaproteobacteria</taxon>
        <taxon>Enterobacterales</taxon>
        <taxon>Enterobacteriaceae</taxon>
        <taxon>Mangrovibacter</taxon>
    </lineage>
</organism>
<feature type="transmembrane region" description="Helical" evidence="6">
    <location>
        <begin position="6"/>
        <end position="30"/>
    </location>
</feature>
<evidence type="ECO:0000256" key="6">
    <source>
        <dbReference type="SAM" id="Phobius"/>
    </source>
</evidence>
<dbReference type="InterPro" id="IPR045584">
    <property type="entry name" value="Pilin-like"/>
</dbReference>
<name>A0A317PPF0_9ENTR</name>
<dbReference type="PRINTS" id="PR00885">
    <property type="entry name" value="BCTERIALGSPH"/>
</dbReference>
<dbReference type="InterPro" id="IPR002416">
    <property type="entry name" value="T2SS_protein-GspH"/>
</dbReference>
<dbReference type="Proteomes" id="UP000246744">
    <property type="component" value="Unassembled WGS sequence"/>
</dbReference>
<keyword evidence="4 6" id="KW-1133">Transmembrane helix</keyword>
<dbReference type="GO" id="GO:0016020">
    <property type="term" value="C:membrane"/>
    <property type="evidence" value="ECO:0007669"/>
    <property type="project" value="UniProtKB-SubCell"/>
</dbReference>
<dbReference type="AlphaFoldDB" id="A0A317PPF0"/>
<dbReference type="SUPFAM" id="SSF54523">
    <property type="entry name" value="Pili subunits"/>
    <property type="match status" value="1"/>
</dbReference>
<keyword evidence="8" id="KW-1185">Reference proteome</keyword>
<dbReference type="Gene3D" id="3.55.40.10">
    <property type="entry name" value="minor pseudopilin epsh domain"/>
    <property type="match status" value="1"/>
</dbReference>
<keyword evidence="3 6" id="KW-0812">Transmembrane</keyword>
<comment type="subcellular location">
    <subcellularLocation>
        <location evidence="1">Membrane</location>
        <topology evidence="1">Single-pass membrane protein</topology>
    </subcellularLocation>
</comment>
<reference evidence="7 8" key="1">
    <citation type="submission" date="2018-05" db="EMBL/GenBank/DDBJ databases">
        <title>Genomic Encyclopedia of Type Strains, Phase IV (KMG-IV): sequencing the most valuable type-strain genomes for metagenomic binning, comparative biology and taxonomic classification.</title>
        <authorList>
            <person name="Goeker M."/>
        </authorList>
    </citation>
    <scope>NUCLEOTIDE SEQUENCE [LARGE SCALE GENOMIC DNA]</scope>
    <source>
        <strain evidence="7 8">DSM 19579</strain>
    </source>
</reference>
<dbReference type="PROSITE" id="PS00409">
    <property type="entry name" value="PROKAR_NTER_METHYL"/>
    <property type="match status" value="1"/>
</dbReference>
<accession>A0A317PPF0</accession>
<dbReference type="GO" id="GO:0015628">
    <property type="term" value="P:protein secretion by the type II secretion system"/>
    <property type="evidence" value="ECO:0007669"/>
    <property type="project" value="InterPro"/>
</dbReference>
<proteinExistence type="predicted"/>
<dbReference type="InterPro" id="IPR012902">
    <property type="entry name" value="N_methyl_site"/>
</dbReference>
<evidence type="ECO:0000256" key="5">
    <source>
        <dbReference type="ARBA" id="ARBA00023136"/>
    </source>
</evidence>
<evidence type="ECO:0000256" key="1">
    <source>
        <dbReference type="ARBA" id="ARBA00004167"/>
    </source>
</evidence>
<dbReference type="RefSeq" id="WP_170123808.1">
    <property type="nucleotide sequence ID" value="NZ_QGTS01000018.1"/>
</dbReference>
<keyword evidence="5 6" id="KW-0472">Membrane</keyword>
<dbReference type="EMBL" id="QGTS01000018">
    <property type="protein sequence ID" value="PWW02659.1"/>
    <property type="molecule type" value="Genomic_DNA"/>
</dbReference>